<dbReference type="Gene3D" id="3.10.20.90">
    <property type="entry name" value="Phosphatidylinositol 3-kinase Catalytic Subunit, Chain A, domain 1"/>
    <property type="match status" value="1"/>
</dbReference>
<protein>
    <recommendedName>
        <fullName evidence="1">Ras-associating domain-containing protein</fullName>
    </recommendedName>
</protein>
<comment type="caution">
    <text evidence="2">The sequence shown here is derived from an EMBL/GenBank/DDBJ whole genome shotgun (WGS) entry which is preliminary data.</text>
</comment>
<dbReference type="CDD" id="cd17117">
    <property type="entry name" value="RA_ANKFN1_like"/>
    <property type="match status" value="1"/>
</dbReference>
<dbReference type="GO" id="GO:0007165">
    <property type="term" value="P:signal transduction"/>
    <property type="evidence" value="ECO:0007669"/>
    <property type="project" value="InterPro"/>
</dbReference>
<reference evidence="2 3" key="1">
    <citation type="journal article" date="2018" name="Gigascience">
        <title>Genomes of trombidid mites reveal novel predicted allergens and laterally-transferred genes associated with secondary metabolism.</title>
        <authorList>
            <person name="Dong X."/>
            <person name="Chaisiri K."/>
            <person name="Xia D."/>
            <person name="Armstrong S.D."/>
            <person name="Fang Y."/>
            <person name="Donnelly M.J."/>
            <person name="Kadowaki T."/>
            <person name="McGarry J.W."/>
            <person name="Darby A.C."/>
            <person name="Makepeace B.L."/>
        </authorList>
    </citation>
    <scope>NUCLEOTIDE SEQUENCE [LARGE SCALE GENOMIC DNA]</scope>
    <source>
        <strain evidence="2">UoL-WK</strain>
    </source>
</reference>
<dbReference type="AlphaFoldDB" id="A0A443QQP1"/>
<feature type="domain" description="Ras-associating" evidence="1">
    <location>
        <begin position="11"/>
        <end position="112"/>
    </location>
</feature>
<evidence type="ECO:0000313" key="3">
    <source>
        <dbReference type="Proteomes" id="UP000285301"/>
    </source>
</evidence>
<dbReference type="PROSITE" id="PS50200">
    <property type="entry name" value="RA"/>
    <property type="match status" value="1"/>
</dbReference>
<sequence>SVNSFESKSSNEGVIRVYAAYECGAPKGTSVKIQVSRETTAKEVVELVIKQFNAIVKLKNLRAPIYDRDQWDNFILVVAYDGEETLIPDDFNLMKLDEPWKKGRFYVKQKSSESY</sequence>
<dbReference type="Pfam" id="PF00788">
    <property type="entry name" value="RA"/>
    <property type="match status" value="1"/>
</dbReference>
<gene>
    <name evidence="2" type="ORF">B4U79_01189</name>
</gene>
<dbReference type="EMBL" id="NCKU01004838">
    <property type="protein sequence ID" value="RWS05372.1"/>
    <property type="molecule type" value="Genomic_DNA"/>
</dbReference>
<dbReference type="OrthoDB" id="6413164at2759"/>
<organism evidence="2 3">
    <name type="scientific">Dinothrombium tinctorium</name>
    <dbReference type="NCBI Taxonomy" id="1965070"/>
    <lineage>
        <taxon>Eukaryota</taxon>
        <taxon>Metazoa</taxon>
        <taxon>Ecdysozoa</taxon>
        <taxon>Arthropoda</taxon>
        <taxon>Chelicerata</taxon>
        <taxon>Arachnida</taxon>
        <taxon>Acari</taxon>
        <taxon>Acariformes</taxon>
        <taxon>Trombidiformes</taxon>
        <taxon>Prostigmata</taxon>
        <taxon>Anystina</taxon>
        <taxon>Parasitengona</taxon>
        <taxon>Trombidioidea</taxon>
        <taxon>Trombidiidae</taxon>
        <taxon>Dinothrombium</taxon>
    </lineage>
</organism>
<feature type="non-terminal residue" evidence="2">
    <location>
        <position position="1"/>
    </location>
</feature>
<name>A0A443QQP1_9ACAR</name>
<accession>A0A443QQP1</accession>
<dbReference type="InterPro" id="IPR000159">
    <property type="entry name" value="RA_dom"/>
</dbReference>
<keyword evidence="3" id="KW-1185">Reference proteome</keyword>
<evidence type="ECO:0000259" key="1">
    <source>
        <dbReference type="PROSITE" id="PS50200"/>
    </source>
</evidence>
<evidence type="ECO:0000313" key="2">
    <source>
        <dbReference type="EMBL" id="RWS05372.1"/>
    </source>
</evidence>
<proteinExistence type="predicted"/>
<dbReference type="STRING" id="1965070.A0A443QQP1"/>
<feature type="non-terminal residue" evidence="2">
    <location>
        <position position="115"/>
    </location>
</feature>
<dbReference type="Proteomes" id="UP000285301">
    <property type="component" value="Unassembled WGS sequence"/>
</dbReference>